<dbReference type="RefSeq" id="WP_284333842.1">
    <property type="nucleotide sequence ID" value="NZ_BSOA01000049.1"/>
</dbReference>
<dbReference type="Proteomes" id="UP001156627">
    <property type="component" value="Unassembled WGS sequence"/>
</dbReference>
<feature type="transmembrane region" description="Helical" evidence="6">
    <location>
        <begin position="407"/>
        <end position="428"/>
    </location>
</feature>
<evidence type="ECO:0000256" key="4">
    <source>
        <dbReference type="ARBA" id="ARBA00022989"/>
    </source>
</evidence>
<organism evidence="9 10">
    <name type="scientific">Dyella flagellata</name>
    <dbReference type="NCBI Taxonomy" id="1867833"/>
    <lineage>
        <taxon>Bacteria</taxon>
        <taxon>Pseudomonadati</taxon>
        <taxon>Pseudomonadota</taxon>
        <taxon>Gammaproteobacteria</taxon>
        <taxon>Lysobacterales</taxon>
        <taxon>Rhodanobacteraceae</taxon>
        <taxon>Dyella</taxon>
    </lineage>
</organism>
<keyword evidence="5 6" id="KW-0472">Membrane</keyword>
<dbReference type="InterPro" id="IPR050250">
    <property type="entry name" value="Macrolide_Exporter_MacB"/>
</dbReference>
<evidence type="ECO:0000256" key="1">
    <source>
        <dbReference type="ARBA" id="ARBA00004651"/>
    </source>
</evidence>
<comment type="subcellular location">
    <subcellularLocation>
        <location evidence="1">Cell membrane</location>
        <topology evidence="1">Multi-pass membrane protein</topology>
    </subcellularLocation>
</comment>
<keyword evidence="3 6" id="KW-0812">Transmembrane</keyword>
<evidence type="ECO:0000259" key="7">
    <source>
        <dbReference type="Pfam" id="PF02687"/>
    </source>
</evidence>
<evidence type="ECO:0000256" key="5">
    <source>
        <dbReference type="ARBA" id="ARBA00023136"/>
    </source>
</evidence>
<comment type="caution">
    <text evidence="9">The sequence shown here is derived from an EMBL/GenBank/DDBJ whole genome shotgun (WGS) entry which is preliminary data.</text>
</comment>
<name>A0ABQ5XHH8_9GAMM</name>
<evidence type="ECO:0000259" key="8">
    <source>
        <dbReference type="Pfam" id="PF12704"/>
    </source>
</evidence>
<evidence type="ECO:0000256" key="2">
    <source>
        <dbReference type="ARBA" id="ARBA00022475"/>
    </source>
</evidence>
<dbReference type="Pfam" id="PF02687">
    <property type="entry name" value="FtsX"/>
    <property type="match status" value="1"/>
</dbReference>
<dbReference type="EMBL" id="BSOA01000049">
    <property type="protein sequence ID" value="GLQ90422.1"/>
    <property type="molecule type" value="Genomic_DNA"/>
</dbReference>
<feature type="transmembrane region" description="Helical" evidence="6">
    <location>
        <begin position="21"/>
        <end position="44"/>
    </location>
</feature>
<keyword evidence="4 6" id="KW-1133">Transmembrane helix</keyword>
<evidence type="ECO:0000313" key="10">
    <source>
        <dbReference type="Proteomes" id="UP001156627"/>
    </source>
</evidence>
<evidence type="ECO:0000256" key="3">
    <source>
        <dbReference type="ARBA" id="ARBA00022692"/>
    </source>
</evidence>
<keyword evidence="9" id="KW-0067">ATP-binding</keyword>
<protein>
    <submittedName>
        <fullName evidence="9">ABC transporter ATP-binding protein</fullName>
    </submittedName>
</protein>
<feature type="domain" description="MacB-like periplasmic core" evidence="8">
    <location>
        <begin position="20"/>
        <end position="192"/>
    </location>
</feature>
<evidence type="ECO:0000313" key="9">
    <source>
        <dbReference type="EMBL" id="GLQ90422.1"/>
    </source>
</evidence>
<dbReference type="GO" id="GO:0005524">
    <property type="term" value="F:ATP binding"/>
    <property type="evidence" value="ECO:0007669"/>
    <property type="project" value="UniProtKB-KW"/>
</dbReference>
<dbReference type="InterPro" id="IPR025857">
    <property type="entry name" value="MacB_PCD"/>
</dbReference>
<keyword evidence="10" id="KW-1185">Reference proteome</keyword>
<accession>A0ABQ5XHH8</accession>
<feature type="transmembrane region" description="Helical" evidence="6">
    <location>
        <begin position="318"/>
        <end position="340"/>
    </location>
</feature>
<keyword evidence="2" id="KW-1003">Cell membrane</keyword>
<dbReference type="PANTHER" id="PTHR30572">
    <property type="entry name" value="MEMBRANE COMPONENT OF TRANSPORTER-RELATED"/>
    <property type="match status" value="1"/>
</dbReference>
<dbReference type="Pfam" id="PF12704">
    <property type="entry name" value="MacB_PCD"/>
    <property type="match status" value="1"/>
</dbReference>
<dbReference type="PANTHER" id="PTHR30572:SF18">
    <property type="entry name" value="ABC-TYPE MACROLIDE FAMILY EXPORT SYSTEM PERMEASE COMPONENT 2"/>
    <property type="match status" value="1"/>
</dbReference>
<proteinExistence type="predicted"/>
<reference evidence="10" key="1">
    <citation type="journal article" date="2019" name="Int. J. Syst. Evol. Microbiol.">
        <title>The Global Catalogue of Microorganisms (GCM) 10K type strain sequencing project: providing services to taxonomists for standard genome sequencing and annotation.</title>
        <authorList>
            <consortium name="The Broad Institute Genomics Platform"/>
            <consortium name="The Broad Institute Genome Sequencing Center for Infectious Disease"/>
            <person name="Wu L."/>
            <person name="Ma J."/>
        </authorList>
    </citation>
    <scope>NUCLEOTIDE SEQUENCE [LARGE SCALE GENOMIC DNA]</scope>
    <source>
        <strain evidence="10">NBRC 111981</strain>
    </source>
</reference>
<dbReference type="InterPro" id="IPR003838">
    <property type="entry name" value="ABC3_permease_C"/>
</dbReference>
<gene>
    <name evidence="9" type="primary">ybjZ_11</name>
    <name evidence="9" type="ORF">GCM10007898_39980</name>
</gene>
<keyword evidence="9" id="KW-0547">Nucleotide-binding</keyword>
<feature type="domain" description="ABC3 transporter permease C-terminal" evidence="7">
    <location>
        <begin position="321"/>
        <end position="435"/>
    </location>
</feature>
<evidence type="ECO:0000256" key="6">
    <source>
        <dbReference type="SAM" id="Phobius"/>
    </source>
</evidence>
<sequence length="442" mass="48645">MLSYYFHLAIRSLRHNKVLTGLMVLAIAVGIGASMTTLTVMHLLSGNPLPGKSDVLFYAQVDPNPNGAASRHQEPPDKLDYQSAIDLWSKHNADRQALVVESPVKLSAPDVKRPPSMGMLMSTTADFFTMFDVPFQYGGSWTGEDDARRSRVAVISSELNDRLYGGVNSVGRTLRLRNDDVRIVGVLKPWRPAPQFYDVAGGRFSQGQTADYYAKPEDAFTPFYTGLEVNDGHFEQFNCWDAPKVPGHLMGAGCEWIGLWVELDSKAKVTSYRSFLANYAAQQKALGRISYADNTRLRDLMDWLQFNQVVPSDVRLQAWLALSFLVICLCNTVGLLLVKFLRRSGEIGIRRALGASRRQIFAQCLIEASVIGVFGGAGGWLLTLVGLGLVRRQPVAYADLAHLDVSMFGLTFLLAVLVSAFAGTLPALRASRIAPALQLKTL</sequence>
<feature type="transmembrane region" description="Helical" evidence="6">
    <location>
        <begin position="360"/>
        <end position="387"/>
    </location>
</feature>